<sequence>MFTRLTSRAYWRKKNKPSVTKQRAVTAPEKTSVGGRRHVATHDNSSAAIPTGLAEDVQVEKRAKCPTASILLVWWKATQQWMSALLHSAFHLKWS</sequence>
<keyword evidence="2" id="KW-1185">Reference proteome</keyword>
<evidence type="ECO:0000313" key="2">
    <source>
        <dbReference type="Proteomes" id="UP000887566"/>
    </source>
</evidence>
<proteinExistence type="predicted"/>
<dbReference type="Proteomes" id="UP000887566">
    <property type="component" value="Unplaced"/>
</dbReference>
<protein>
    <submittedName>
        <fullName evidence="3">Uncharacterized protein</fullName>
    </submittedName>
</protein>
<dbReference type="AlphaFoldDB" id="A0A914V7U2"/>
<evidence type="ECO:0000256" key="1">
    <source>
        <dbReference type="SAM" id="MobiDB-lite"/>
    </source>
</evidence>
<dbReference type="WBParaSite" id="PSAMB.scaffold1631size29239.g14193.t1">
    <property type="protein sequence ID" value="PSAMB.scaffold1631size29239.g14193.t1"/>
    <property type="gene ID" value="PSAMB.scaffold1631size29239.g14193"/>
</dbReference>
<evidence type="ECO:0000313" key="3">
    <source>
        <dbReference type="WBParaSite" id="PSAMB.scaffold1631size29239.g14193.t1"/>
    </source>
</evidence>
<reference evidence="3" key="1">
    <citation type="submission" date="2022-11" db="UniProtKB">
        <authorList>
            <consortium name="WormBaseParasite"/>
        </authorList>
    </citation>
    <scope>IDENTIFICATION</scope>
</reference>
<accession>A0A914V7U2</accession>
<name>A0A914V7U2_9BILA</name>
<feature type="region of interest" description="Disordered" evidence="1">
    <location>
        <begin position="13"/>
        <end position="38"/>
    </location>
</feature>
<organism evidence="2 3">
    <name type="scientific">Plectus sambesii</name>
    <dbReference type="NCBI Taxonomy" id="2011161"/>
    <lineage>
        <taxon>Eukaryota</taxon>
        <taxon>Metazoa</taxon>
        <taxon>Ecdysozoa</taxon>
        <taxon>Nematoda</taxon>
        <taxon>Chromadorea</taxon>
        <taxon>Plectida</taxon>
        <taxon>Plectina</taxon>
        <taxon>Plectoidea</taxon>
        <taxon>Plectidae</taxon>
        <taxon>Plectus</taxon>
    </lineage>
</organism>